<dbReference type="InterPro" id="IPR002205">
    <property type="entry name" value="Topo_IIA_dom_A"/>
</dbReference>
<dbReference type="InterPro" id="IPR013758">
    <property type="entry name" value="Topo_IIA_A/C_ab"/>
</dbReference>
<dbReference type="PROSITE" id="PS52040">
    <property type="entry name" value="TOPO_IIA"/>
    <property type="match status" value="1"/>
</dbReference>
<dbReference type="SMART" id="SM00434">
    <property type="entry name" value="TOP4c"/>
    <property type="match status" value="1"/>
</dbReference>
<dbReference type="GO" id="GO:0006261">
    <property type="term" value="P:DNA-templated DNA replication"/>
    <property type="evidence" value="ECO:0007669"/>
    <property type="project" value="UniProtKB-UniRule"/>
</dbReference>
<dbReference type="InterPro" id="IPR013760">
    <property type="entry name" value="Topo_IIA-like_dom_sf"/>
</dbReference>
<dbReference type="GO" id="GO:0003677">
    <property type="term" value="F:DNA binding"/>
    <property type="evidence" value="ECO:0007669"/>
    <property type="project" value="UniProtKB-UniRule"/>
</dbReference>
<keyword evidence="4 9" id="KW-0067">ATP-binding</keyword>
<evidence type="ECO:0000256" key="8">
    <source>
        <dbReference type="ARBA" id="ARBA00063644"/>
    </source>
</evidence>
<dbReference type="GO" id="GO:0005737">
    <property type="term" value="C:cytoplasm"/>
    <property type="evidence" value="ECO:0007669"/>
    <property type="project" value="UniProtKB-SubCell"/>
</dbReference>
<evidence type="ECO:0000256" key="10">
    <source>
        <dbReference type="PROSITE-ProRule" id="PRU01384"/>
    </source>
</evidence>
<dbReference type="GO" id="GO:0005694">
    <property type="term" value="C:chromosome"/>
    <property type="evidence" value="ECO:0007669"/>
    <property type="project" value="InterPro"/>
</dbReference>
<evidence type="ECO:0000256" key="6">
    <source>
        <dbReference type="ARBA" id="ARBA00023125"/>
    </source>
</evidence>
<dbReference type="GO" id="GO:0006265">
    <property type="term" value="P:DNA topological change"/>
    <property type="evidence" value="ECO:0007669"/>
    <property type="project" value="UniProtKB-UniRule"/>
</dbReference>
<dbReference type="SUPFAM" id="SSF101904">
    <property type="entry name" value="GyrA/ParC C-terminal domain-like"/>
    <property type="match status" value="1"/>
</dbReference>
<dbReference type="EC" id="5.6.2.2" evidence="9"/>
<dbReference type="InterPro" id="IPR005743">
    <property type="entry name" value="GyrA"/>
</dbReference>
<keyword evidence="3 9" id="KW-0547">Nucleotide-binding</keyword>
<evidence type="ECO:0000256" key="4">
    <source>
        <dbReference type="ARBA" id="ARBA00022840"/>
    </source>
</evidence>
<dbReference type="FunFam" id="2.120.10.90:FF:000005">
    <property type="entry name" value="DNA topoisomerase 4 subunit A"/>
    <property type="match status" value="1"/>
</dbReference>
<dbReference type="GO" id="GO:0034335">
    <property type="term" value="F:DNA negative supercoiling activity"/>
    <property type="evidence" value="ECO:0007669"/>
    <property type="project" value="UniProtKB-ARBA"/>
</dbReference>
<dbReference type="Gene3D" id="1.10.268.10">
    <property type="entry name" value="Topoisomerase, domain 3"/>
    <property type="match status" value="1"/>
</dbReference>
<dbReference type="Proteomes" id="UP000001202">
    <property type="component" value="Chromosome"/>
</dbReference>
<protein>
    <recommendedName>
        <fullName evidence="9">DNA gyrase subunit A</fullName>
        <ecNumber evidence="9">5.6.2.2</ecNumber>
    </recommendedName>
</protein>
<dbReference type="Gene3D" id="3.90.199.10">
    <property type="entry name" value="Topoisomerase II, domain 5"/>
    <property type="match status" value="1"/>
</dbReference>
<dbReference type="KEGG" id="tpp:TPASS_0005"/>
<evidence type="ECO:0000256" key="1">
    <source>
        <dbReference type="ARBA" id="ARBA00000185"/>
    </source>
</evidence>
<dbReference type="Gene3D" id="2.120.10.90">
    <property type="entry name" value="DNA gyrase/topoisomerase IV, subunit A, C-terminal"/>
    <property type="match status" value="1"/>
</dbReference>
<dbReference type="FunFam" id="3.30.1360.40:FF:000002">
    <property type="entry name" value="DNA gyrase subunit A"/>
    <property type="match status" value="1"/>
</dbReference>
<dbReference type="InterPro" id="IPR050220">
    <property type="entry name" value="Type_II_DNA_Topoisomerases"/>
</dbReference>
<keyword evidence="7 9" id="KW-0413">Isomerase</keyword>
<proteinExistence type="inferred from homology"/>
<evidence type="ECO:0000256" key="2">
    <source>
        <dbReference type="ARBA" id="ARBA00008263"/>
    </source>
</evidence>
<evidence type="ECO:0000256" key="5">
    <source>
        <dbReference type="ARBA" id="ARBA00023029"/>
    </source>
</evidence>
<keyword evidence="9" id="KW-0963">Cytoplasm</keyword>
<comment type="miscellaneous">
    <text evidence="9">Few gyrases are as efficient as E.coli at forming negative supercoils. Not all organisms have 2 type II topoisomerases; in organisms with a single type II topoisomerase this enzyme also has to decatenate newly replicated chromosomes.</text>
</comment>
<dbReference type="InterPro" id="IPR035516">
    <property type="entry name" value="Gyrase/topoIV_suA_C"/>
</dbReference>
<dbReference type="RefSeq" id="WP_010881455.1">
    <property type="nucleotide sequence ID" value="NC_010741.1"/>
</dbReference>
<dbReference type="SMR" id="A0A0H3BJF4"/>
<comment type="function">
    <text evidence="9">A type II topoisomerase that negatively supercoils closed circular double-stranded (ds) DNA in an ATP-dependent manner to modulate DNA topology and maintain chromosomes in an underwound state. Negative supercoiling favors strand separation, and DNA replication, transcription, recombination and repair, all of which involve strand separation. Also able to catalyze the interconversion of other topological isomers of dsDNA rings, including catenanes and knotted rings. Type II topoisomerases break and join 2 DNA strands simultaneously in an ATP-dependent manner.</text>
</comment>
<dbReference type="HAMAP" id="MF_01897">
    <property type="entry name" value="GyrA"/>
    <property type="match status" value="1"/>
</dbReference>
<feature type="domain" description="Topo IIA-type catalytic" evidence="11">
    <location>
        <begin position="38"/>
        <end position="504"/>
    </location>
</feature>
<dbReference type="SUPFAM" id="SSF56719">
    <property type="entry name" value="Type II DNA topoisomerase"/>
    <property type="match status" value="1"/>
</dbReference>
<evidence type="ECO:0000313" key="13">
    <source>
        <dbReference type="Proteomes" id="UP000001202"/>
    </source>
</evidence>
<evidence type="ECO:0000256" key="3">
    <source>
        <dbReference type="ARBA" id="ARBA00022741"/>
    </source>
</evidence>
<comment type="similarity">
    <text evidence="2 9">Belongs to the type II topoisomerase GyrA/ParC subunit family.</text>
</comment>
<dbReference type="NCBIfam" id="TIGR01063">
    <property type="entry name" value="gyrA"/>
    <property type="match status" value="1"/>
</dbReference>
<comment type="subcellular location">
    <subcellularLocation>
        <location evidence="9">Cytoplasm</location>
    </subcellularLocation>
</comment>
<dbReference type="NCBIfam" id="NF004044">
    <property type="entry name" value="PRK05561.1"/>
    <property type="match status" value="1"/>
</dbReference>
<dbReference type="GO" id="GO:0005524">
    <property type="term" value="F:ATP binding"/>
    <property type="evidence" value="ECO:0007669"/>
    <property type="project" value="UniProtKB-UniRule"/>
</dbReference>
<dbReference type="FunFam" id="1.10.268.10:FF:000001">
    <property type="entry name" value="DNA gyrase subunit A"/>
    <property type="match status" value="1"/>
</dbReference>
<reference evidence="12 13" key="1">
    <citation type="journal article" date="2008" name="BMC Microbiol.">
        <title>Complete genome sequence of Treponema pallidum ssp. pallidum strain SS14 determined with oligonucleotide arrays.</title>
        <authorList>
            <person name="Matejkova P."/>
            <person name="Strouhal M."/>
            <person name="Smajs D."/>
            <person name="Norris S.J."/>
            <person name="Palzkill T."/>
            <person name="Petrosino J.F."/>
            <person name="Sodergren E."/>
            <person name="Norton J.E."/>
            <person name="Singh J."/>
            <person name="Richmond T.A."/>
            <person name="Molla M.N."/>
            <person name="Albert T.J."/>
            <person name="Weinstock G.M."/>
        </authorList>
    </citation>
    <scope>NUCLEOTIDE SEQUENCE [LARGE SCALE GENOMIC DNA]</scope>
    <source>
        <strain evidence="12 13">SS14</strain>
    </source>
</reference>
<dbReference type="EMBL" id="CP000805">
    <property type="protein sequence ID" value="ACD70434.1"/>
    <property type="molecule type" value="Genomic_DNA"/>
</dbReference>
<dbReference type="InterPro" id="IPR013757">
    <property type="entry name" value="Topo_IIA_A_a_sf"/>
</dbReference>
<dbReference type="CDD" id="cd00187">
    <property type="entry name" value="TOP4c"/>
    <property type="match status" value="1"/>
</dbReference>
<feature type="short sequence motif" description="GyrA-box" evidence="9">
    <location>
        <begin position="531"/>
        <end position="537"/>
    </location>
</feature>
<comment type="subunit">
    <text evidence="8">Heterotetramer composed of ParC and ParE.</text>
</comment>
<dbReference type="InterPro" id="IPR006691">
    <property type="entry name" value="GyrA/parC_rep"/>
</dbReference>
<feature type="active site" description="O-(5'-phospho-DNA)-tyrosine intermediate" evidence="9 10">
    <location>
        <position position="126"/>
    </location>
</feature>
<name>A0A0H3BJF4_TREPS</name>
<dbReference type="AlphaFoldDB" id="A0A0H3BJF4"/>
<keyword evidence="6 9" id="KW-0238">DNA-binding</keyword>
<comment type="subunit">
    <text evidence="9">Heterotetramer, composed of two GyrA and two GyrB chains. In the heterotetramer, GyrA contains the active site tyrosine that forms a transient covalent intermediate with DNA, while GyrB binds cofactors and catalyzes ATP hydrolysis.</text>
</comment>
<organism evidence="12 13">
    <name type="scientific">Treponema pallidum subsp. pallidum (strain SS14)</name>
    <dbReference type="NCBI Taxonomy" id="455434"/>
    <lineage>
        <taxon>Bacteria</taxon>
        <taxon>Pseudomonadati</taxon>
        <taxon>Spirochaetota</taxon>
        <taxon>Spirochaetia</taxon>
        <taxon>Spirochaetales</taxon>
        <taxon>Treponemataceae</taxon>
        <taxon>Treponema</taxon>
    </lineage>
</organism>
<gene>
    <name evidence="9 12" type="primary">gyrA</name>
    <name evidence="12" type="ordered locus">TPASS_0005</name>
</gene>
<evidence type="ECO:0000256" key="9">
    <source>
        <dbReference type="HAMAP-Rule" id="MF_01897"/>
    </source>
</evidence>
<dbReference type="GO" id="GO:0009330">
    <property type="term" value="C:DNA topoisomerase type II (double strand cut, ATP-hydrolyzing) complex"/>
    <property type="evidence" value="ECO:0007669"/>
    <property type="project" value="TreeGrafter"/>
</dbReference>
<dbReference type="Pfam" id="PF03989">
    <property type="entry name" value="DNA_gyraseA_C"/>
    <property type="match status" value="6"/>
</dbReference>
<dbReference type="PANTHER" id="PTHR43493:SF5">
    <property type="entry name" value="DNA GYRASE SUBUNIT A, CHLOROPLASTIC_MITOCHONDRIAL"/>
    <property type="match status" value="1"/>
</dbReference>
<evidence type="ECO:0000259" key="11">
    <source>
        <dbReference type="PROSITE" id="PS52040"/>
    </source>
</evidence>
<dbReference type="PATRIC" id="fig|455434.6.peg.5"/>
<evidence type="ECO:0000313" key="12">
    <source>
        <dbReference type="EMBL" id="ACD70434.1"/>
    </source>
</evidence>
<dbReference type="PANTHER" id="PTHR43493">
    <property type="entry name" value="DNA GYRASE/TOPOISOMERASE SUBUNIT A"/>
    <property type="match status" value="1"/>
</dbReference>
<accession>A0A0H3BJF4</accession>
<dbReference type="Pfam" id="PF00521">
    <property type="entry name" value="DNA_topoisoIV"/>
    <property type="match status" value="1"/>
</dbReference>
<keyword evidence="5 9" id="KW-0799">Topoisomerase</keyword>
<dbReference type="GeneID" id="93875805"/>
<sequence>MEEISTPEGGVLVPISIETEVKRAYIDYSMSVIVSRALPDVRDGLKPVHRRILYAMEEKGLRFSGPTRKCAKIVGDVLGSFHPHGDASVYDALVRLGQDFSLRYPVIHPQGNFGTIGGDPPAAYRYTEAKMARIAESMVEDIKKETVSFVPNFDDSDVEPTVLPGRFPFLLANGSSGIAVGMTTNMPPHNLREIAAAISAYIENPNLSIQELCDCINGPDFPTGGIIFGKNGIRQSYETGRGKIVVRARFTIETDSKGRDTIIFTEVPYQVNTTMLVMRIGELARAKVIEGIANVNDETSDRTGLRIVVELKKGTPAQVVLNHLFAKTPLQSSFNVINLALVEGRPRMLTLKDLVRYFVEHRVDVVTRRAHFELRKAQERIHLVRALIRALDAIDKIITLIRHSQNTELAKQRLREQFDFDNVQAQAIVDMQMKRLTGLEVESLRTELKDLTELISSLEELLTSPQKVLGVVKKETRDIADMFGDDRRTDIVSNEIEYLDVEDFIQKEEMVILISHLGYIKRVPVSAYRNQNRGGKGSSSANLAAHDFISQIFTASTHDYVMFVTSRGRAYWLKVYGIPESGRANRGSHIKSLLMVATDEEITAIVSLREFSNKSYVFMATARGVVKKVTTDNFVNAKTRGIIALKLSGGDTLVSAVLVQDEDEVMLITRQGKALRMSGREVREMGRNSSGVIGIKLTSEDLVAGVLRVSEQRKVLIMTENGYGKRVSFSEFSVHGRGTAGQKIYTQTDRKGAIIGALAVLDTDECMCITGQGKTIRVDVCAISVLGRGAQGVRVLDIEPSDLVVGLSCVMQG</sequence>
<dbReference type="Gene3D" id="3.30.1360.40">
    <property type="match status" value="1"/>
</dbReference>
<comment type="catalytic activity">
    <reaction evidence="1 9 10">
        <text>ATP-dependent breakage, passage and rejoining of double-stranded DNA.</text>
        <dbReference type="EC" id="5.6.2.2"/>
    </reaction>
</comment>
<evidence type="ECO:0000256" key="7">
    <source>
        <dbReference type="ARBA" id="ARBA00023235"/>
    </source>
</evidence>
<dbReference type="NCBIfam" id="NF004043">
    <property type="entry name" value="PRK05560.1"/>
    <property type="match status" value="1"/>
</dbReference>